<evidence type="ECO:0000313" key="2">
    <source>
        <dbReference type="Proteomes" id="UP001164250"/>
    </source>
</evidence>
<name>A0ACC1B5Q4_9ROSI</name>
<reference evidence="2" key="1">
    <citation type="journal article" date="2023" name="G3 (Bethesda)">
        <title>Genome assembly and association tests identify interacting loci associated with vigor, precocity, and sex in interspecific pistachio rootstocks.</title>
        <authorList>
            <person name="Palmer W."/>
            <person name="Jacygrad E."/>
            <person name="Sagayaradj S."/>
            <person name="Cavanaugh K."/>
            <person name="Han R."/>
            <person name="Bertier L."/>
            <person name="Beede B."/>
            <person name="Kafkas S."/>
            <person name="Golino D."/>
            <person name="Preece J."/>
            <person name="Michelmore R."/>
        </authorList>
    </citation>
    <scope>NUCLEOTIDE SEQUENCE [LARGE SCALE GENOMIC DNA]</scope>
</reference>
<evidence type="ECO:0000313" key="1">
    <source>
        <dbReference type="EMBL" id="KAJ0094273.1"/>
    </source>
</evidence>
<dbReference type="Proteomes" id="UP001164250">
    <property type="component" value="Chromosome 6"/>
</dbReference>
<dbReference type="EMBL" id="CM047902">
    <property type="protein sequence ID" value="KAJ0094273.1"/>
    <property type="molecule type" value="Genomic_DNA"/>
</dbReference>
<keyword evidence="2" id="KW-1185">Reference proteome</keyword>
<proteinExistence type="predicted"/>
<accession>A0ACC1B5Q4</accession>
<protein>
    <submittedName>
        <fullName evidence="1">Uncharacterized protein</fullName>
    </submittedName>
</protein>
<organism evidence="1 2">
    <name type="scientific">Pistacia atlantica</name>
    <dbReference type="NCBI Taxonomy" id="434234"/>
    <lineage>
        <taxon>Eukaryota</taxon>
        <taxon>Viridiplantae</taxon>
        <taxon>Streptophyta</taxon>
        <taxon>Embryophyta</taxon>
        <taxon>Tracheophyta</taxon>
        <taxon>Spermatophyta</taxon>
        <taxon>Magnoliopsida</taxon>
        <taxon>eudicotyledons</taxon>
        <taxon>Gunneridae</taxon>
        <taxon>Pentapetalae</taxon>
        <taxon>rosids</taxon>
        <taxon>malvids</taxon>
        <taxon>Sapindales</taxon>
        <taxon>Anacardiaceae</taxon>
        <taxon>Pistacia</taxon>
    </lineage>
</organism>
<sequence>MKTWSSFYRDRHDSSSCLLKSLQPFYDRLVIKDTNGLGEIFLNEWCNRRFNQISVDFGNMVRATLLVSPIDMEKIKQWIISQCKKKNRSNPTNLSPSNLTCAFVWVCYMKAQARVDDKNFSHEDVLLVAWQGTGELLGEDGIIVAANQIGNKPGHRNWTCIRLILGGERLKKIEEISIDKMRGISFSESRFLKGGIEIGLALPKAKMDAFNFIFTQHLKFLQ</sequence>
<gene>
    <name evidence="1" type="ORF">Patl1_17228</name>
</gene>
<comment type="caution">
    <text evidence="1">The sequence shown here is derived from an EMBL/GenBank/DDBJ whole genome shotgun (WGS) entry which is preliminary data.</text>
</comment>